<dbReference type="SUPFAM" id="SSF52540">
    <property type="entry name" value="P-loop containing nucleoside triphosphate hydrolases"/>
    <property type="match status" value="1"/>
</dbReference>
<reference evidence="4" key="1">
    <citation type="journal article" date="2019" name="Int. J. Syst. Evol. Microbiol.">
        <title>The Global Catalogue of Microorganisms (GCM) 10K type strain sequencing project: providing services to taxonomists for standard genome sequencing and annotation.</title>
        <authorList>
            <consortium name="The Broad Institute Genomics Platform"/>
            <consortium name="The Broad Institute Genome Sequencing Center for Infectious Disease"/>
            <person name="Wu L."/>
            <person name="Ma J."/>
        </authorList>
    </citation>
    <scope>NUCLEOTIDE SEQUENCE [LARGE SCALE GENOMIC DNA]</scope>
    <source>
        <strain evidence="4">KCTC 42211</strain>
    </source>
</reference>
<dbReference type="InterPro" id="IPR011545">
    <property type="entry name" value="DEAD/DEAH_box_helicase_dom"/>
</dbReference>
<dbReference type="InterPro" id="IPR018310">
    <property type="entry name" value="Put_endonuclease_Z1-dom"/>
</dbReference>
<evidence type="ECO:0000259" key="2">
    <source>
        <dbReference type="Pfam" id="PF10593"/>
    </source>
</evidence>
<accession>A0ABV7UT81</accession>
<protein>
    <submittedName>
        <fullName evidence="3">Z1 domain-containing protein</fullName>
    </submittedName>
</protein>
<dbReference type="RefSeq" id="WP_386709275.1">
    <property type="nucleotide sequence ID" value="NZ_JBHRYF010000008.1"/>
</dbReference>
<dbReference type="Pfam" id="PF00270">
    <property type="entry name" value="DEAD"/>
    <property type="match status" value="1"/>
</dbReference>
<keyword evidence="4" id="KW-1185">Reference proteome</keyword>
<evidence type="ECO:0000313" key="3">
    <source>
        <dbReference type="EMBL" id="MFC3660215.1"/>
    </source>
</evidence>
<feature type="domain" description="DEAD/DEAH-box helicase" evidence="1">
    <location>
        <begin position="56"/>
        <end position="203"/>
    </location>
</feature>
<dbReference type="Proteomes" id="UP001595724">
    <property type="component" value="Unassembled WGS sequence"/>
</dbReference>
<feature type="domain" description="Putative endonuclease Z1" evidence="2">
    <location>
        <begin position="268"/>
        <end position="470"/>
    </location>
</feature>
<organism evidence="3 4">
    <name type="scientific">Luteimonas notoginsengisoli</name>
    <dbReference type="NCBI Taxonomy" id="1578200"/>
    <lineage>
        <taxon>Bacteria</taxon>
        <taxon>Pseudomonadati</taxon>
        <taxon>Pseudomonadota</taxon>
        <taxon>Gammaproteobacteria</taxon>
        <taxon>Lysobacterales</taxon>
        <taxon>Lysobacteraceae</taxon>
        <taxon>Luteimonas</taxon>
    </lineage>
</organism>
<proteinExistence type="predicted"/>
<evidence type="ECO:0000259" key="1">
    <source>
        <dbReference type="Pfam" id="PF00270"/>
    </source>
</evidence>
<evidence type="ECO:0000313" key="4">
    <source>
        <dbReference type="Proteomes" id="UP001595724"/>
    </source>
</evidence>
<dbReference type="EMBL" id="JBHRYF010000008">
    <property type="protein sequence ID" value="MFC3660215.1"/>
    <property type="molecule type" value="Genomic_DNA"/>
</dbReference>
<gene>
    <name evidence="3" type="ORF">ACFOM9_09075</name>
</gene>
<sequence length="648" mass="71659">MNHRDQVLNLLRTQVSNLSEVDDIQRTAEEVAANWANPLSGGQEQTNGLIYGLVQSGKTGVLTATGAIGADEGYKTVIILTSDIDPLYEQTYARAQEAFPGIDILGKKDIKDLESFIQRIKGGTCAIVITKNGSHLRMLIENFKKSSLRGVSCLIIDDEADQASLNTKARRDDGSRSAINELIEEIRSFFHKNTYLQVTATPQALFLQAEEHSFRPKFTILSHPGADYVGGEDFFSDNSLLVHEFPLQDIASLTPGPQPAPSQTIPASLLRALDTFMIAATYKRSSEPTQNCAFLCHVSTKTSDHNHIVSLLRKYKTDLTGSLKSKDQKVVSRLRSAYDDLASTHPPLKQASFDNLLEAVEFFSPGIAVKLVNGQTDEDVAVRSPYNLFVGGNKLGRGVTIKNLLVSYYGRNPRTPQADTVLQHARMYGYRRRDIGLLRLFLPPQLHTVFKAINKMERSLRDLVSSQAAEEFRGIYVEGNLQPTRKNVLVPGAVGVYTAGGSYNPAQVRRDIESSTLTAQIDATLESIPDGEYREFPIETIKRLIGLTQPDPEAAELVWDGLAVAESIGQCANLRNQKTGFVYVDRDRDLVGQRRETQGILTGGEARLVPDTRPAIFMLRTAEKGGRKAAWWPQVRFPAGRYAFAFAI</sequence>
<comment type="caution">
    <text evidence="3">The sequence shown here is derived from an EMBL/GenBank/DDBJ whole genome shotgun (WGS) entry which is preliminary data.</text>
</comment>
<name>A0ABV7UT81_9GAMM</name>
<dbReference type="InterPro" id="IPR027417">
    <property type="entry name" value="P-loop_NTPase"/>
</dbReference>
<dbReference type="Pfam" id="PF10593">
    <property type="entry name" value="Z1"/>
    <property type="match status" value="1"/>
</dbReference>